<keyword evidence="3" id="KW-1185">Reference proteome</keyword>
<dbReference type="HOGENOM" id="CLU_185884_0_1_6"/>
<keyword evidence="1" id="KW-1133">Transmembrane helix</keyword>
<evidence type="ECO:0008006" key="4">
    <source>
        <dbReference type="Google" id="ProtNLM"/>
    </source>
</evidence>
<organism evidence="2 3">
    <name type="scientific">Oleispira antarctica RB-8</name>
    <dbReference type="NCBI Taxonomy" id="698738"/>
    <lineage>
        <taxon>Bacteria</taxon>
        <taxon>Pseudomonadati</taxon>
        <taxon>Pseudomonadota</taxon>
        <taxon>Gammaproteobacteria</taxon>
        <taxon>Oceanospirillales</taxon>
        <taxon>Oceanospirillaceae</taxon>
        <taxon>Oleispira</taxon>
    </lineage>
</organism>
<evidence type="ECO:0000256" key="1">
    <source>
        <dbReference type="SAM" id="Phobius"/>
    </source>
</evidence>
<proteinExistence type="predicted"/>
<keyword evidence="1" id="KW-0472">Membrane</keyword>
<dbReference type="InterPro" id="IPR021521">
    <property type="entry name" value="DUF3185"/>
</dbReference>
<accession>R4YR11</accession>
<evidence type="ECO:0000313" key="2">
    <source>
        <dbReference type="EMBL" id="CCK77651.1"/>
    </source>
</evidence>
<keyword evidence="1" id="KW-0812">Transmembrane</keyword>
<gene>
    <name evidence="2" type="ORF">OLEAN_C34750</name>
</gene>
<dbReference type="Proteomes" id="UP000032749">
    <property type="component" value="Chromosome"/>
</dbReference>
<dbReference type="OrthoDB" id="5740556at2"/>
<feature type="transmembrane region" description="Helical" evidence="1">
    <location>
        <begin position="42"/>
        <end position="59"/>
    </location>
</feature>
<dbReference type="Pfam" id="PF11381">
    <property type="entry name" value="DUF3185"/>
    <property type="match status" value="1"/>
</dbReference>
<evidence type="ECO:0000313" key="3">
    <source>
        <dbReference type="Proteomes" id="UP000032749"/>
    </source>
</evidence>
<dbReference type="AlphaFoldDB" id="R4YR11"/>
<name>R4YR11_OLEAN</name>
<dbReference type="KEGG" id="oai:OLEAN_C34750"/>
<sequence length="63" mass="6606">MNNKIIGIVLIVTGIALIIWGYNIYDAIGSQLSRSLSGDISIKAWVGMIGGAIAFLAGVSKIK</sequence>
<protein>
    <recommendedName>
        <fullName evidence="4">DUF3185 family protein</fullName>
    </recommendedName>
</protein>
<dbReference type="EMBL" id="FO203512">
    <property type="protein sequence ID" value="CCK77651.1"/>
    <property type="molecule type" value="Genomic_DNA"/>
</dbReference>
<feature type="transmembrane region" description="Helical" evidence="1">
    <location>
        <begin position="5"/>
        <end position="22"/>
    </location>
</feature>
<reference evidence="2 3" key="1">
    <citation type="journal article" date="2013" name="Nat. Commun.">
        <title>Genome sequence and functional genomic analysis of the oil-degrading bacterium Oleispira antarctica.</title>
        <authorList>
            <person name="Kube M."/>
            <person name="Chernikova T.N."/>
            <person name="Al-Ramahi Y."/>
            <person name="Beloqui A."/>
            <person name="Lopez-Cortez N."/>
            <person name="Guazzaroni M.E."/>
            <person name="Heipieper H.J."/>
            <person name="Klages S."/>
            <person name="Kotsyurbenko O.R."/>
            <person name="Langer I."/>
            <person name="Nechitaylo T.Y."/>
            <person name="Lunsdorf H."/>
            <person name="Fernandez M."/>
            <person name="Juarez S."/>
            <person name="Ciordia S."/>
            <person name="Singer A."/>
            <person name="Kagan O."/>
            <person name="Egorova O."/>
            <person name="Petit P.A."/>
            <person name="Stogios P."/>
            <person name="Kim Y."/>
            <person name="Tchigvintsev A."/>
            <person name="Flick R."/>
            <person name="Denaro R."/>
            <person name="Genovese M."/>
            <person name="Albar J.P."/>
            <person name="Reva O.N."/>
            <person name="Martinez-Gomariz M."/>
            <person name="Tran H."/>
            <person name="Ferrer M."/>
            <person name="Savchenko A."/>
            <person name="Yakunin A.F."/>
            <person name="Yakimov M.M."/>
            <person name="Golyshina O.V."/>
            <person name="Reinhardt R."/>
            <person name="Golyshin P.N."/>
        </authorList>
    </citation>
    <scope>NUCLEOTIDE SEQUENCE [LARGE SCALE GENOMIC DNA]</scope>
</reference>